<organism evidence="1 2">
    <name type="scientific">Phormidium nigroviride PCC 7112</name>
    <dbReference type="NCBI Taxonomy" id="179408"/>
    <lineage>
        <taxon>Bacteria</taxon>
        <taxon>Bacillati</taxon>
        <taxon>Cyanobacteriota</taxon>
        <taxon>Cyanophyceae</taxon>
        <taxon>Oscillatoriophycideae</taxon>
        <taxon>Oscillatoriales</taxon>
        <taxon>Oscillatoriaceae</taxon>
        <taxon>Phormidium</taxon>
    </lineage>
</organism>
<dbReference type="KEGG" id="oni:Osc7112_4400"/>
<dbReference type="HOGENOM" id="CLU_2845588_0_0_3"/>
<sequence length="65" mass="7747">MLFKRPSRWRGLVSTDREPSRFNLYCPLSRIIYAGADDSIYLQVYSPLIRLRDFRFEMQGLTCAR</sequence>
<accession>K9VKT3</accession>
<evidence type="ECO:0000313" key="2">
    <source>
        <dbReference type="Proteomes" id="UP000010478"/>
    </source>
</evidence>
<dbReference type="EMBL" id="CP003614">
    <property type="protein sequence ID" value="AFZ08708.1"/>
    <property type="molecule type" value="Genomic_DNA"/>
</dbReference>
<proteinExistence type="predicted"/>
<dbReference type="STRING" id="179408.Osc7112_4400"/>
<keyword evidence="2" id="KW-1185">Reference proteome</keyword>
<dbReference type="Proteomes" id="UP000010478">
    <property type="component" value="Chromosome"/>
</dbReference>
<reference evidence="1 2" key="1">
    <citation type="submission" date="2012-05" db="EMBL/GenBank/DDBJ databases">
        <title>Finished chromosome of genome of Oscillatoria sp. PCC 7112.</title>
        <authorList>
            <consortium name="US DOE Joint Genome Institute"/>
            <person name="Gugger M."/>
            <person name="Coursin T."/>
            <person name="Rippka R."/>
            <person name="Tandeau De Marsac N."/>
            <person name="Huntemann M."/>
            <person name="Wei C.-L."/>
            <person name="Han J."/>
            <person name="Detter J.C."/>
            <person name="Han C."/>
            <person name="Tapia R."/>
            <person name="Davenport K."/>
            <person name="Daligault H."/>
            <person name="Erkkila T."/>
            <person name="Gu W."/>
            <person name="Munk A.C.C."/>
            <person name="Teshima H."/>
            <person name="Xu Y."/>
            <person name="Chain P."/>
            <person name="Chen A."/>
            <person name="Krypides N."/>
            <person name="Mavromatis K."/>
            <person name="Markowitz V."/>
            <person name="Szeto E."/>
            <person name="Ivanova N."/>
            <person name="Mikhailova N."/>
            <person name="Ovchinnikova G."/>
            <person name="Pagani I."/>
            <person name="Pati A."/>
            <person name="Goodwin L."/>
            <person name="Peters L."/>
            <person name="Pitluck S."/>
            <person name="Woyke T."/>
            <person name="Kerfeld C."/>
        </authorList>
    </citation>
    <scope>NUCLEOTIDE SEQUENCE [LARGE SCALE GENOMIC DNA]</scope>
    <source>
        <strain evidence="1 2">PCC 7112</strain>
    </source>
</reference>
<evidence type="ECO:0000313" key="1">
    <source>
        <dbReference type="EMBL" id="AFZ08708.1"/>
    </source>
</evidence>
<dbReference type="AlphaFoldDB" id="K9VKT3"/>
<gene>
    <name evidence="1" type="ORF">Osc7112_4400</name>
</gene>
<protein>
    <submittedName>
        <fullName evidence="1">Uncharacterized protein</fullName>
    </submittedName>
</protein>
<name>K9VKT3_9CYAN</name>